<reference evidence="2 3" key="1">
    <citation type="journal article" date="2014" name="Int. J. Syst. Evol. Microbiol.">
        <title>Complete genome sequence of Corynebacterium casei LMG S-19264T (=DSM 44701T), isolated from a smear-ripened cheese.</title>
        <authorList>
            <consortium name="US DOE Joint Genome Institute (JGI-PGF)"/>
            <person name="Walter F."/>
            <person name="Albersmeier A."/>
            <person name="Kalinowski J."/>
            <person name="Ruckert C."/>
        </authorList>
    </citation>
    <scope>NUCLEOTIDE SEQUENCE [LARGE SCALE GENOMIC DNA]</scope>
    <source>
        <strain evidence="2 3">KCTC 23968</strain>
    </source>
</reference>
<dbReference type="Proteomes" id="UP000600865">
    <property type="component" value="Unassembled WGS sequence"/>
</dbReference>
<dbReference type="AlphaFoldDB" id="A0A918KLY0"/>
<keyword evidence="3" id="KW-1185">Reference proteome</keyword>
<comment type="caution">
    <text evidence="2">The sequence shown here is derived from an EMBL/GenBank/DDBJ whole genome shotgun (WGS) entry which is preliminary data.</text>
</comment>
<organism evidence="2 3">
    <name type="scientific">Litorimonas cladophorae</name>
    <dbReference type="NCBI Taxonomy" id="1220491"/>
    <lineage>
        <taxon>Bacteria</taxon>
        <taxon>Pseudomonadati</taxon>
        <taxon>Pseudomonadota</taxon>
        <taxon>Alphaproteobacteria</taxon>
        <taxon>Maricaulales</taxon>
        <taxon>Robiginitomaculaceae</taxon>
    </lineage>
</organism>
<evidence type="ECO:0000313" key="2">
    <source>
        <dbReference type="EMBL" id="GGX65918.1"/>
    </source>
</evidence>
<feature type="region of interest" description="Disordered" evidence="1">
    <location>
        <begin position="45"/>
        <end position="64"/>
    </location>
</feature>
<gene>
    <name evidence="2" type="ORF">GCM10011309_15250</name>
</gene>
<sequence length="64" mass="7365">MATRLVNVTRPRDTAVNVQFCNHPNSPNRLTFALMRPTRRTYIDDRNRSDMLPGPMLRSLHAAT</sequence>
<evidence type="ECO:0000313" key="3">
    <source>
        <dbReference type="Proteomes" id="UP000600865"/>
    </source>
</evidence>
<evidence type="ECO:0000256" key="1">
    <source>
        <dbReference type="SAM" id="MobiDB-lite"/>
    </source>
</evidence>
<accession>A0A918KLY0</accession>
<name>A0A918KLY0_9PROT</name>
<proteinExistence type="predicted"/>
<dbReference type="EMBL" id="BMYV01000001">
    <property type="protein sequence ID" value="GGX65918.1"/>
    <property type="molecule type" value="Genomic_DNA"/>
</dbReference>
<protein>
    <submittedName>
        <fullName evidence="2">Uncharacterized protein</fullName>
    </submittedName>
</protein>